<keyword evidence="3 5" id="KW-0560">Oxidoreductase</keyword>
<dbReference type="Pfam" id="PF14226">
    <property type="entry name" value="DIOX_N"/>
    <property type="match status" value="1"/>
</dbReference>
<keyword evidence="6" id="KW-1133">Transmembrane helix</keyword>
<evidence type="ECO:0000313" key="9">
    <source>
        <dbReference type="Proteomes" id="UP000655225"/>
    </source>
</evidence>
<comment type="similarity">
    <text evidence="1 5">Belongs to the iron/ascorbate-dependent oxidoreductase family.</text>
</comment>
<reference evidence="8 9" key="1">
    <citation type="submission" date="2020-04" db="EMBL/GenBank/DDBJ databases">
        <title>Plant Genome Project.</title>
        <authorList>
            <person name="Zhang R.-G."/>
        </authorList>
    </citation>
    <scope>NUCLEOTIDE SEQUENCE [LARGE SCALE GENOMIC DNA]</scope>
    <source>
        <strain evidence="8">YNK0</strain>
        <tissue evidence="8">Leaf</tissue>
    </source>
</reference>
<dbReference type="FunFam" id="2.60.120.330:FF:000026">
    <property type="entry name" value="DIBOA-glucoside dioxygenase BX6"/>
    <property type="match status" value="1"/>
</dbReference>
<dbReference type="PANTHER" id="PTHR10209:SF751">
    <property type="entry name" value="OS06G0255100 PROTEIN"/>
    <property type="match status" value="1"/>
</dbReference>
<accession>A0A834Z636</accession>
<evidence type="ECO:0000313" key="8">
    <source>
        <dbReference type="EMBL" id="KAF8398948.1"/>
    </source>
</evidence>
<dbReference type="GO" id="GO:0046872">
    <property type="term" value="F:metal ion binding"/>
    <property type="evidence" value="ECO:0007669"/>
    <property type="project" value="UniProtKB-KW"/>
</dbReference>
<dbReference type="PROSITE" id="PS51471">
    <property type="entry name" value="FE2OG_OXY"/>
    <property type="match status" value="1"/>
</dbReference>
<keyword evidence="6" id="KW-0812">Transmembrane</keyword>
<keyword evidence="2 5" id="KW-0479">Metal-binding</keyword>
<dbReference type="Pfam" id="PF03171">
    <property type="entry name" value="2OG-FeII_Oxy"/>
    <property type="match status" value="1"/>
</dbReference>
<dbReference type="Proteomes" id="UP000655225">
    <property type="component" value="Unassembled WGS sequence"/>
</dbReference>
<dbReference type="InterPro" id="IPR026992">
    <property type="entry name" value="DIOX_N"/>
</dbReference>
<dbReference type="AlphaFoldDB" id="A0A834Z636"/>
<dbReference type="OrthoDB" id="288590at2759"/>
<dbReference type="InterPro" id="IPR005123">
    <property type="entry name" value="Oxoglu/Fe-dep_dioxygenase_dom"/>
</dbReference>
<evidence type="ECO:0000256" key="4">
    <source>
        <dbReference type="ARBA" id="ARBA00023004"/>
    </source>
</evidence>
<gene>
    <name evidence="8" type="ORF">HHK36_014813</name>
</gene>
<dbReference type="SUPFAM" id="SSF51197">
    <property type="entry name" value="Clavaminate synthase-like"/>
    <property type="match status" value="1"/>
</dbReference>
<sequence>MVFPIARSIPPWVDLEDAVWVLIAAGFTLYPLVFYEISYIELQNQKKKKKKKMAGDLEYDRAKEVKQFDDSKIGVKGLVDSGITSIPPFFVHPPQSLSNTPTPTTPVSVTIPIIDLSGSDSDRRSTIVDQIREASSTFGFFQVINHGIPSDVLDRSISSIKAFNELPTETKSHYYNRELGKSVSFSSNYDLFQSKAASWRDTLQVILSPARLDTEMIPETCRREVVEWDWHGRGLGEKLMEILSEGLGLEGGKLKDLTCLEARVMLGHYYPYCPQPDLTIGIIPHTDPGVMTVVLQDQIGGLQVKHGDMWVDVKPFPGSLVVNIGDLLQKPLSNCSQTLLSSDLSVRIDINSQANELPRREVDVSPTSSLESRLVHRRKRFLVKKKMGMGDVEWPKGTHGRVALS</sequence>
<proteinExistence type="inferred from homology"/>
<feature type="domain" description="Fe2OG dioxygenase" evidence="7">
    <location>
        <begin position="261"/>
        <end position="405"/>
    </location>
</feature>
<dbReference type="GO" id="GO:0051213">
    <property type="term" value="F:dioxygenase activity"/>
    <property type="evidence" value="ECO:0007669"/>
    <property type="project" value="UniProtKB-ARBA"/>
</dbReference>
<comment type="caution">
    <text evidence="8">The sequence shown here is derived from an EMBL/GenBank/DDBJ whole genome shotgun (WGS) entry which is preliminary data.</text>
</comment>
<dbReference type="InterPro" id="IPR027443">
    <property type="entry name" value="IPNS-like_sf"/>
</dbReference>
<name>A0A834Z636_TETSI</name>
<keyword evidence="9" id="KW-1185">Reference proteome</keyword>
<dbReference type="OMA" id="VGQYYPY"/>
<evidence type="ECO:0000259" key="7">
    <source>
        <dbReference type="PROSITE" id="PS51471"/>
    </source>
</evidence>
<keyword evidence="4 5" id="KW-0408">Iron</keyword>
<organism evidence="8 9">
    <name type="scientific">Tetracentron sinense</name>
    <name type="common">Spur-leaf</name>
    <dbReference type="NCBI Taxonomy" id="13715"/>
    <lineage>
        <taxon>Eukaryota</taxon>
        <taxon>Viridiplantae</taxon>
        <taxon>Streptophyta</taxon>
        <taxon>Embryophyta</taxon>
        <taxon>Tracheophyta</taxon>
        <taxon>Spermatophyta</taxon>
        <taxon>Magnoliopsida</taxon>
        <taxon>Trochodendrales</taxon>
        <taxon>Trochodendraceae</taxon>
        <taxon>Tetracentron</taxon>
    </lineage>
</organism>
<evidence type="ECO:0000256" key="6">
    <source>
        <dbReference type="SAM" id="Phobius"/>
    </source>
</evidence>
<feature type="transmembrane region" description="Helical" evidence="6">
    <location>
        <begin position="20"/>
        <end position="42"/>
    </location>
</feature>
<protein>
    <recommendedName>
        <fullName evidence="7">Fe2OG dioxygenase domain-containing protein</fullName>
    </recommendedName>
</protein>
<evidence type="ECO:0000256" key="3">
    <source>
        <dbReference type="ARBA" id="ARBA00023002"/>
    </source>
</evidence>
<dbReference type="InterPro" id="IPR044861">
    <property type="entry name" value="IPNS-like_FE2OG_OXY"/>
</dbReference>
<dbReference type="PANTHER" id="PTHR10209">
    <property type="entry name" value="OXIDOREDUCTASE, 2OG-FE II OXYGENASE FAMILY PROTEIN"/>
    <property type="match status" value="1"/>
</dbReference>
<dbReference type="EMBL" id="JABCRI010000010">
    <property type="protein sequence ID" value="KAF8398948.1"/>
    <property type="molecule type" value="Genomic_DNA"/>
</dbReference>
<keyword evidence="6" id="KW-0472">Membrane</keyword>
<dbReference type="Gene3D" id="2.60.120.330">
    <property type="entry name" value="B-lactam Antibiotic, Isopenicillin N Synthase, Chain"/>
    <property type="match status" value="1"/>
</dbReference>
<evidence type="ECO:0000256" key="5">
    <source>
        <dbReference type="RuleBase" id="RU003682"/>
    </source>
</evidence>
<evidence type="ECO:0000256" key="1">
    <source>
        <dbReference type="ARBA" id="ARBA00008056"/>
    </source>
</evidence>
<evidence type="ECO:0000256" key="2">
    <source>
        <dbReference type="ARBA" id="ARBA00022723"/>
    </source>
</evidence>